<name>A0A0A9C5S9_ARUDO</name>
<dbReference type="AlphaFoldDB" id="A0A0A9C5S9"/>
<evidence type="ECO:0000313" key="1">
    <source>
        <dbReference type="EMBL" id="JAD68760.1"/>
    </source>
</evidence>
<dbReference type="EMBL" id="GBRH01229135">
    <property type="protein sequence ID" value="JAD68760.1"/>
    <property type="molecule type" value="Transcribed_RNA"/>
</dbReference>
<accession>A0A0A9C5S9</accession>
<reference evidence="1" key="2">
    <citation type="journal article" date="2015" name="Data Brief">
        <title>Shoot transcriptome of the giant reed, Arundo donax.</title>
        <authorList>
            <person name="Barrero R.A."/>
            <person name="Guerrero F.D."/>
            <person name="Moolhuijzen P."/>
            <person name="Goolsby J.A."/>
            <person name="Tidwell J."/>
            <person name="Bellgard S.E."/>
            <person name="Bellgard M.I."/>
        </authorList>
    </citation>
    <scope>NUCLEOTIDE SEQUENCE</scope>
    <source>
        <tissue evidence="1">Shoot tissue taken approximately 20 cm above the soil surface</tissue>
    </source>
</reference>
<organism evidence="1">
    <name type="scientific">Arundo donax</name>
    <name type="common">Giant reed</name>
    <name type="synonym">Donax arundinaceus</name>
    <dbReference type="NCBI Taxonomy" id="35708"/>
    <lineage>
        <taxon>Eukaryota</taxon>
        <taxon>Viridiplantae</taxon>
        <taxon>Streptophyta</taxon>
        <taxon>Embryophyta</taxon>
        <taxon>Tracheophyta</taxon>
        <taxon>Spermatophyta</taxon>
        <taxon>Magnoliopsida</taxon>
        <taxon>Liliopsida</taxon>
        <taxon>Poales</taxon>
        <taxon>Poaceae</taxon>
        <taxon>PACMAD clade</taxon>
        <taxon>Arundinoideae</taxon>
        <taxon>Arundineae</taxon>
        <taxon>Arundo</taxon>
    </lineage>
</organism>
<proteinExistence type="predicted"/>
<reference evidence="1" key="1">
    <citation type="submission" date="2014-09" db="EMBL/GenBank/DDBJ databases">
        <authorList>
            <person name="Magalhaes I.L.F."/>
            <person name="Oliveira U."/>
            <person name="Santos F.R."/>
            <person name="Vidigal T.H.D.A."/>
            <person name="Brescovit A.D."/>
            <person name="Santos A.J."/>
        </authorList>
    </citation>
    <scope>NUCLEOTIDE SEQUENCE</scope>
    <source>
        <tissue evidence="1">Shoot tissue taken approximately 20 cm above the soil surface</tissue>
    </source>
</reference>
<protein>
    <submittedName>
        <fullName evidence="1">Uncharacterized protein</fullName>
    </submittedName>
</protein>
<sequence length="94" mass="10625">MAGCRGQLVLQLHGSSDSRKQLVEQKSRAWQSGQTWSMRRIKPARRSGFCCLLRLYQQDFDSLSCQGCSHRLSQPACPGRIPVVFSRSCLQVEP</sequence>